<name>A0ABZ0QGH1_9VIBR</name>
<keyword evidence="2" id="KW-1185">Reference proteome</keyword>
<evidence type="ECO:0000313" key="2">
    <source>
        <dbReference type="Proteomes" id="UP001304071"/>
    </source>
</evidence>
<dbReference type="EMBL" id="CP138204">
    <property type="protein sequence ID" value="WPC75529.1"/>
    <property type="molecule type" value="Genomic_DNA"/>
</dbReference>
<accession>A0ABZ0QGH1</accession>
<dbReference type="RefSeq" id="WP_261897513.1">
    <property type="nucleotide sequence ID" value="NZ_AP024896.1"/>
</dbReference>
<gene>
    <name evidence="1" type="ORF">R8Z52_21620</name>
</gene>
<proteinExistence type="predicted"/>
<sequence>MTQVTPNVFQVKNSWLWQQIEVEFPTAESLRGRARYQELLDAQKVVSLSLSDDVTDEQLDGVFLVDFHRLTVMFALLQAKRATDEVAQNELVEFFTQIIYSEPCDLYLGFADGQPIAAALLTKSDGEVLVSDVVMLPNSLYSSTQSYIQALLKKSQAVQPNSQLWLEQPSGNPLLG</sequence>
<organism evidence="1 2">
    <name type="scientific">Vibrio porteresiae DSM 19223</name>
    <dbReference type="NCBI Taxonomy" id="1123496"/>
    <lineage>
        <taxon>Bacteria</taxon>
        <taxon>Pseudomonadati</taxon>
        <taxon>Pseudomonadota</taxon>
        <taxon>Gammaproteobacteria</taxon>
        <taxon>Vibrionales</taxon>
        <taxon>Vibrionaceae</taxon>
        <taxon>Vibrio</taxon>
    </lineage>
</organism>
<dbReference type="Proteomes" id="UP001304071">
    <property type="component" value="Chromosome 2"/>
</dbReference>
<protein>
    <recommendedName>
        <fullName evidence="3">Flavodoxin</fullName>
    </recommendedName>
</protein>
<evidence type="ECO:0000313" key="1">
    <source>
        <dbReference type="EMBL" id="WPC75529.1"/>
    </source>
</evidence>
<evidence type="ECO:0008006" key="3">
    <source>
        <dbReference type="Google" id="ProtNLM"/>
    </source>
</evidence>
<reference evidence="1 2" key="1">
    <citation type="submission" date="2023-11" db="EMBL/GenBank/DDBJ databases">
        <title>Plant-associative lifestyle of Vibrio porteresiae and its evolutionary dynamics.</title>
        <authorList>
            <person name="Rameshkumar N."/>
            <person name="Kirti K."/>
        </authorList>
    </citation>
    <scope>NUCLEOTIDE SEQUENCE [LARGE SCALE GENOMIC DNA]</scope>
    <source>
        <strain evidence="1 2">MSSRF30</strain>
    </source>
</reference>